<feature type="binding site" evidence="21">
    <location>
        <position position="305"/>
    </location>
    <ligand>
        <name>FAD</name>
        <dbReference type="ChEBI" id="CHEBI:57692"/>
    </ligand>
</feature>
<evidence type="ECO:0000313" key="27">
    <source>
        <dbReference type="Proteomes" id="UP001430953"/>
    </source>
</evidence>
<dbReference type="SUPFAM" id="SSF47203">
    <property type="entry name" value="Acyl-CoA dehydrogenase C-terminal domain-like"/>
    <property type="match status" value="1"/>
</dbReference>
<comment type="catalytic activity">
    <reaction evidence="18">
        <text>3-methylbutanoyl-CoA + oxidized [electron-transfer flavoprotein] + H(+) = 3-methylbut-2-enoyl-CoA + reduced [electron-transfer flavoprotein]</text>
        <dbReference type="Rhea" id="RHEA:12276"/>
        <dbReference type="Rhea" id="RHEA-COMP:10685"/>
        <dbReference type="Rhea" id="RHEA-COMP:10686"/>
        <dbReference type="ChEBI" id="CHEBI:15378"/>
        <dbReference type="ChEBI" id="CHEBI:57344"/>
        <dbReference type="ChEBI" id="CHEBI:57345"/>
        <dbReference type="ChEBI" id="CHEBI:57692"/>
        <dbReference type="ChEBI" id="CHEBI:58307"/>
        <dbReference type="EC" id="1.3.8.4"/>
    </reaction>
</comment>
<keyword evidence="11 22" id="KW-0560">Oxidoreductase</keyword>
<evidence type="ECO:0000256" key="11">
    <source>
        <dbReference type="ARBA" id="ARBA00023002"/>
    </source>
</evidence>
<dbReference type="InterPro" id="IPR036250">
    <property type="entry name" value="AcylCo_DH-like_C"/>
</dbReference>
<dbReference type="FunFam" id="1.10.540.10:FF:000007">
    <property type="entry name" value="Isovaleryl-CoA dehydrogenase, mitochondrial"/>
    <property type="match status" value="1"/>
</dbReference>
<feature type="active site" description="Proton acceptor" evidence="19">
    <location>
        <position position="279"/>
    </location>
</feature>
<comment type="catalytic activity">
    <reaction evidence="16">
        <text>pentanoyl-CoA + oxidized [electron-transfer flavoprotein] + H(+) = (2E)-pentenoyl-CoA + reduced [electron-transfer flavoprotein]</text>
        <dbReference type="Rhea" id="RHEA:43456"/>
        <dbReference type="Rhea" id="RHEA-COMP:10685"/>
        <dbReference type="Rhea" id="RHEA-COMP:10686"/>
        <dbReference type="ChEBI" id="CHEBI:15378"/>
        <dbReference type="ChEBI" id="CHEBI:57389"/>
        <dbReference type="ChEBI" id="CHEBI:57692"/>
        <dbReference type="ChEBI" id="CHEBI:58307"/>
        <dbReference type="ChEBI" id="CHEBI:86160"/>
    </reaction>
</comment>
<keyword evidence="9 21" id="KW-0274">FAD</keyword>
<reference evidence="26 27" key="1">
    <citation type="submission" date="2023-03" db="EMBL/GenBank/DDBJ databases">
        <title>High recombination rates correlate with genetic variation in Cardiocondyla obscurior ants.</title>
        <authorList>
            <person name="Errbii M."/>
        </authorList>
    </citation>
    <scope>NUCLEOTIDE SEQUENCE [LARGE SCALE GENOMIC DNA]</scope>
    <source>
        <strain evidence="26">Alpha-2009</strain>
        <tissue evidence="26">Whole body</tissue>
    </source>
</reference>
<proteinExistence type="inferred from homology"/>
<feature type="binding site" evidence="20">
    <location>
        <position position="270"/>
    </location>
    <ligand>
        <name>substrate</name>
    </ligand>
</feature>
<comment type="cofactor">
    <cofactor evidence="1 21 22">
        <name>FAD</name>
        <dbReference type="ChEBI" id="CHEBI:57692"/>
    </cofactor>
</comment>
<dbReference type="InterPro" id="IPR006089">
    <property type="entry name" value="Acyl-CoA_DH_CS"/>
</dbReference>
<dbReference type="InterPro" id="IPR046373">
    <property type="entry name" value="Acyl-CoA_Oxase/DH_mid-dom_sf"/>
</dbReference>
<feature type="binding site" evidence="21">
    <location>
        <position position="316"/>
    </location>
    <ligand>
        <name>FAD</name>
        <dbReference type="ChEBI" id="CHEBI:57692"/>
    </ligand>
</feature>
<keyword evidence="27" id="KW-1185">Reference proteome</keyword>
<evidence type="ECO:0000259" key="25">
    <source>
        <dbReference type="Pfam" id="PF02771"/>
    </source>
</evidence>
<name>A0AAW2FQS1_9HYME</name>
<evidence type="ECO:0000256" key="9">
    <source>
        <dbReference type="ARBA" id="ARBA00022827"/>
    </source>
</evidence>
<dbReference type="CDD" id="cd01156">
    <property type="entry name" value="IVD"/>
    <property type="match status" value="1"/>
</dbReference>
<evidence type="ECO:0000256" key="5">
    <source>
        <dbReference type="ARBA" id="ARBA00012044"/>
    </source>
</evidence>
<evidence type="ECO:0000256" key="15">
    <source>
        <dbReference type="ARBA" id="ARBA00047736"/>
    </source>
</evidence>
<dbReference type="Proteomes" id="UP001430953">
    <property type="component" value="Unassembled WGS sequence"/>
</dbReference>
<evidence type="ECO:0000256" key="4">
    <source>
        <dbReference type="ARBA" id="ARBA00009347"/>
    </source>
</evidence>
<comment type="catalytic activity">
    <reaction evidence="17">
        <text>hexanoyl-CoA + oxidized [electron-transfer flavoprotein] + H(+) = (2E)-hexenoyl-CoA + reduced [electron-transfer flavoprotein]</text>
        <dbReference type="Rhea" id="RHEA:43464"/>
        <dbReference type="Rhea" id="RHEA-COMP:10685"/>
        <dbReference type="Rhea" id="RHEA-COMP:10686"/>
        <dbReference type="ChEBI" id="CHEBI:15378"/>
        <dbReference type="ChEBI" id="CHEBI:57692"/>
        <dbReference type="ChEBI" id="CHEBI:58307"/>
        <dbReference type="ChEBI" id="CHEBI:62077"/>
        <dbReference type="ChEBI" id="CHEBI:62620"/>
    </reaction>
</comment>
<keyword evidence="10" id="KW-0809">Transit peptide</keyword>
<dbReference type="InterPro" id="IPR034183">
    <property type="entry name" value="IVD"/>
</dbReference>
<feature type="domain" description="Acyl-CoA oxidase/dehydrogenase middle" evidence="24">
    <location>
        <begin position="157"/>
        <end position="254"/>
    </location>
</feature>
<accession>A0AAW2FQS1</accession>
<evidence type="ECO:0000313" key="26">
    <source>
        <dbReference type="EMBL" id="KAL0117469.1"/>
    </source>
</evidence>
<dbReference type="Pfam" id="PF02770">
    <property type="entry name" value="Acyl-CoA_dh_M"/>
    <property type="match status" value="1"/>
</dbReference>
<dbReference type="InterPro" id="IPR013786">
    <property type="entry name" value="AcylCoA_DH/ox_N"/>
</dbReference>
<feature type="binding site" evidence="20">
    <location>
        <begin position="277"/>
        <end position="280"/>
    </location>
    <ligand>
        <name>substrate</name>
    </ligand>
</feature>
<comment type="catalytic activity">
    <reaction evidence="15">
        <text>butanoyl-CoA + oxidized [electron-transfer flavoprotein] + H(+) = (2E)-butenoyl-CoA + reduced [electron-transfer flavoprotein]</text>
        <dbReference type="Rhea" id="RHEA:24004"/>
        <dbReference type="Rhea" id="RHEA-COMP:10685"/>
        <dbReference type="Rhea" id="RHEA-COMP:10686"/>
        <dbReference type="ChEBI" id="CHEBI:15378"/>
        <dbReference type="ChEBI" id="CHEBI:57332"/>
        <dbReference type="ChEBI" id="CHEBI:57371"/>
        <dbReference type="ChEBI" id="CHEBI:57692"/>
        <dbReference type="ChEBI" id="CHEBI:58307"/>
        <dbReference type="EC" id="1.3.8.1"/>
    </reaction>
</comment>
<dbReference type="PANTHER" id="PTHR43884">
    <property type="entry name" value="ACYL-COA DEHYDROGENASE"/>
    <property type="match status" value="1"/>
</dbReference>
<feature type="binding site" evidence="21">
    <location>
        <begin position="158"/>
        <end position="167"/>
    </location>
    <ligand>
        <name>FAD</name>
        <dbReference type="ChEBI" id="CHEBI:57692"/>
    </ligand>
</feature>
<dbReference type="SUPFAM" id="SSF56645">
    <property type="entry name" value="Acyl-CoA dehydrogenase NM domain-like"/>
    <property type="match status" value="1"/>
</dbReference>
<evidence type="ECO:0000256" key="6">
    <source>
        <dbReference type="ARBA" id="ARBA00012046"/>
    </source>
</evidence>
<comment type="subcellular location">
    <subcellularLocation>
        <location evidence="2">Mitochondrion</location>
    </subcellularLocation>
</comment>
<gene>
    <name evidence="26" type="ORF">PUN28_010352</name>
</gene>
<evidence type="ECO:0000256" key="18">
    <source>
        <dbReference type="ARBA" id="ARBA00052875"/>
    </source>
</evidence>
<feature type="binding site" evidence="21">
    <location>
        <begin position="191"/>
        <end position="193"/>
    </location>
    <ligand>
        <name>FAD</name>
        <dbReference type="ChEBI" id="CHEBI:57692"/>
    </ligand>
</feature>
<evidence type="ECO:0000256" key="19">
    <source>
        <dbReference type="PIRSR" id="PIRSR634183-1"/>
    </source>
</evidence>
<evidence type="ECO:0000256" key="12">
    <source>
        <dbReference type="ARBA" id="ARBA00023128"/>
    </source>
</evidence>
<keyword evidence="12" id="KW-0496">Mitochondrion</keyword>
<dbReference type="FunFam" id="1.20.140.10:FF:000003">
    <property type="entry name" value="isovaleryl-CoA dehydrogenase, mitochondrial"/>
    <property type="match status" value="1"/>
</dbReference>
<evidence type="ECO:0000256" key="22">
    <source>
        <dbReference type="RuleBase" id="RU362125"/>
    </source>
</evidence>
<dbReference type="Gene3D" id="2.40.110.10">
    <property type="entry name" value="Butyryl-CoA Dehydrogenase, subunit A, domain 2"/>
    <property type="match status" value="1"/>
</dbReference>
<dbReference type="InterPro" id="IPR009075">
    <property type="entry name" value="AcylCo_DH/oxidase_C"/>
</dbReference>
<feature type="binding site" evidence="20">
    <location>
        <position position="167"/>
    </location>
    <ligand>
        <name>substrate</name>
    </ligand>
</feature>
<dbReference type="PROSITE" id="PS00072">
    <property type="entry name" value="ACYL_COA_DH_1"/>
    <property type="match status" value="1"/>
</dbReference>
<dbReference type="EMBL" id="JADYXP020000009">
    <property type="protein sequence ID" value="KAL0117469.1"/>
    <property type="molecule type" value="Genomic_DNA"/>
</dbReference>
<dbReference type="Gene3D" id="1.20.140.10">
    <property type="entry name" value="Butyryl-CoA Dehydrogenase, subunit A, domain 3"/>
    <property type="match status" value="1"/>
</dbReference>
<dbReference type="InterPro" id="IPR006091">
    <property type="entry name" value="Acyl-CoA_Oxase/DH_mid-dom"/>
</dbReference>
<comment type="pathway">
    <text evidence="3">Amino-acid degradation; L-leucine degradation; (S)-3-hydroxy-3-methylglutaryl-CoA from 3-isovaleryl-CoA: step 1/3.</text>
</comment>
<feature type="binding site" evidence="20">
    <location>
        <begin position="400"/>
        <end position="401"/>
    </location>
    <ligand>
        <name>substrate</name>
    </ligand>
</feature>
<evidence type="ECO:0000256" key="3">
    <source>
        <dbReference type="ARBA" id="ARBA00004898"/>
    </source>
</evidence>
<comment type="similarity">
    <text evidence="4 22">Belongs to the acyl-CoA dehydrogenase family.</text>
</comment>
<dbReference type="InterPro" id="IPR037069">
    <property type="entry name" value="AcylCoA_DH/ox_N_sf"/>
</dbReference>
<evidence type="ECO:0000256" key="21">
    <source>
        <dbReference type="PIRSR" id="PIRSR634183-3"/>
    </source>
</evidence>
<comment type="caution">
    <text evidence="26">The sequence shown here is derived from an EMBL/GenBank/DDBJ whole genome shotgun (WGS) entry which is preliminary data.</text>
</comment>
<evidence type="ECO:0000259" key="24">
    <source>
        <dbReference type="Pfam" id="PF02770"/>
    </source>
</evidence>
<dbReference type="PROSITE" id="PS00073">
    <property type="entry name" value="ACYL_COA_DH_2"/>
    <property type="match status" value="1"/>
</dbReference>
<sequence length="419" mass="46302">MFLARCIAISRPFANRTVTIHGCRSSSYWKIDENIFGLTDEQRELRSHVFNFVQKELAPKAAEIDRKNNFDELRAFWSQLGKLGLLGPTVKPEYGGTGGTYLDHIIIMEEISRASAAIGLSYGAHSNLCVNQIHRNGTEEQKLKYLPKLCSGEHIGALAMSEPGSGSDVVSMKLRAEKKGDHYVLNGNKFWITNAPDADTLIVYAKTDPSANKPQHGITAFIVERDMEGFSTAQKLDKLGMRGSNTGELIFEDCKVPVTNILGEVNKGIYVLFSGLDLERLVLSGGPLGIFQACCDIAFEYAHSRKQFDQYLAQFQLIQGKIADMYTTLSASRCYLYSVARSCDAGHVNRKDCAAVLLYSAENAMKAASDAIQILGGNGYINDYATGRLLRDAKLYEIGAGTNEVRRIVISRAISEEYF</sequence>
<evidence type="ECO:0000256" key="10">
    <source>
        <dbReference type="ARBA" id="ARBA00022946"/>
    </source>
</evidence>
<dbReference type="FunFam" id="2.40.110.10:FF:000004">
    <property type="entry name" value="Isovaleryl-CoA dehydrogenase, mitochondrial"/>
    <property type="match status" value="1"/>
</dbReference>
<dbReference type="GO" id="GO:0050660">
    <property type="term" value="F:flavin adenine dinucleotide binding"/>
    <property type="evidence" value="ECO:0007669"/>
    <property type="project" value="InterPro"/>
</dbReference>
<evidence type="ECO:0000256" key="8">
    <source>
        <dbReference type="ARBA" id="ARBA00022630"/>
    </source>
</evidence>
<feature type="binding site" evidence="21">
    <location>
        <begin position="402"/>
        <end position="404"/>
    </location>
    <ligand>
        <name>FAD</name>
        <dbReference type="ChEBI" id="CHEBI:57692"/>
    </ligand>
</feature>
<evidence type="ECO:0000256" key="16">
    <source>
        <dbReference type="ARBA" id="ARBA00048345"/>
    </source>
</evidence>
<feature type="binding site" evidence="21">
    <location>
        <begin position="373"/>
        <end position="377"/>
    </location>
    <ligand>
        <name>FAD</name>
        <dbReference type="ChEBI" id="CHEBI:57692"/>
    </ligand>
</feature>
<dbReference type="GO" id="GO:0006552">
    <property type="term" value="P:L-leucine catabolic process"/>
    <property type="evidence" value="ECO:0007669"/>
    <property type="project" value="TreeGrafter"/>
</dbReference>
<evidence type="ECO:0000256" key="14">
    <source>
        <dbReference type="ARBA" id="ARBA00045583"/>
    </source>
</evidence>
<evidence type="ECO:0000256" key="20">
    <source>
        <dbReference type="PIRSR" id="PIRSR634183-2"/>
    </source>
</evidence>
<dbReference type="Pfam" id="PF02771">
    <property type="entry name" value="Acyl-CoA_dh_N"/>
    <property type="match status" value="1"/>
</dbReference>
<keyword evidence="8 22" id="KW-0285">Flavoprotein</keyword>
<dbReference type="EC" id="1.3.8.4" evidence="5"/>
<evidence type="ECO:0000256" key="7">
    <source>
        <dbReference type="ARBA" id="ARBA00018258"/>
    </source>
</evidence>
<comment type="function">
    <text evidence="14">Catalyzes the conversion of isovaleryl-CoA/3-methylbutanoyl-CoA to 3-methylbut-2-enoyl-CoA as an intermediate step in the leucine (Leu) catabolic pathway. To a lesser extent, is also able to catalyze the oxidation of other saturated short-chain acyl-CoA thioesters as pentanoyl-CoA, hexenoyl-CoA and butenoyl-CoA.</text>
</comment>
<evidence type="ECO:0000256" key="1">
    <source>
        <dbReference type="ARBA" id="ARBA00001974"/>
    </source>
</evidence>
<organism evidence="26 27">
    <name type="scientific">Cardiocondyla obscurior</name>
    <dbReference type="NCBI Taxonomy" id="286306"/>
    <lineage>
        <taxon>Eukaryota</taxon>
        <taxon>Metazoa</taxon>
        <taxon>Ecdysozoa</taxon>
        <taxon>Arthropoda</taxon>
        <taxon>Hexapoda</taxon>
        <taxon>Insecta</taxon>
        <taxon>Pterygota</taxon>
        <taxon>Neoptera</taxon>
        <taxon>Endopterygota</taxon>
        <taxon>Hymenoptera</taxon>
        <taxon>Apocrita</taxon>
        <taxon>Aculeata</taxon>
        <taxon>Formicoidea</taxon>
        <taxon>Formicidae</taxon>
        <taxon>Myrmicinae</taxon>
        <taxon>Cardiocondyla</taxon>
    </lineage>
</organism>
<dbReference type="Pfam" id="PF00441">
    <property type="entry name" value="Acyl-CoA_dh_1"/>
    <property type="match status" value="1"/>
</dbReference>
<evidence type="ECO:0000259" key="23">
    <source>
        <dbReference type="Pfam" id="PF00441"/>
    </source>
</evidence>
<dbReference type="GO" id="GO:0008470">
    <property type="term" value="F:3-methylbutanoyl-CoA dehydrogenase activity"/>
    <property type="evidence" value="ECO:0007669"/>
    <property type="project" value="UniProtKB-EC"/>
</dbReference>
<dbReference type="InterPro" id="IPR009100">
    <property type="entry name" value="AcylCoA_DH/oxidase_NM_dom_sf"/>
</dbReference>
<dbReference type="EC" id="1.3.8.1" evidence="6"/>
<dbReference type="Gene3D" id="1.10.540.10">
    <property type="entry name" value="Acyl-CoA dehydrogenase/oxidase, N-terminal domain"/>
    <property type="match status" value="1"/>
</dbReference>
<evidence type="ECO:0000256" key="13">
    <source>
        <dbReference type="ARBA" id="ARBA00031895"/>
    </source>
</evidence>
<evidence type="ECO:0000256" key="17">
    <source>
        <dbReference type="ARBA" id="ARBA00048375"/>
    </source>
</evidence>
<feature type="domain" description="Acyl-CoA dehydrogenase/oxidase N-terminal" evidence="25">
    <location>
        <begin position="39"/>
        <end position="153"/>
    </location>
</feature>
<dbReference type="AlphaFoldDB" id="A0AAW2FQS1"/>
<evidence type="ECO:0000256" key="2">
    <source>
        <dbReference type="ARBA" id="ARBA00004173"/>
    </source>
</evidence>
<protein>
    <recommendedName>
        <fullName evidence="7">Isovaleryl-CoA dehydrogenase, mitochondrial</fullName>
        <ecNumber evidence="6">1.3.8.1</ecNumber>
        <ecNumber evidence="5">1.3.8.4</ecNumber>
    </recommendedName>
    <alternativeName>
        <fullName evidence="13">Butyryl-CoA dehydrogenase</fullName>
    </alternativeName>
</protein>
<dbReference type="PANTHER" id="PTHR43884:SF12">
    <property type="entry name" value="ISOVALERYL-COA DEHYDROGENASE, MITOCHONDRIAL-RELATED"/>
    <property type="match status" value="1"/>
</dbReference>
<dbReference type="GO" id="GO:0005739">
    <property type="term" value="C:mitochondrion"/>
    <property type="evidence" value="ECO:0007669"/>
    <property type="project" value="UniProtKB-SubCell"/>
</dbReference>
<feature type="domain" description="Acyl-CoA dehydrogenase/oxidase C-terminal" evidence="23">
    <location>
        <begin position="266"/>
        <end position="414"/>
    </location>
</feature>